<dbReference type="AlphaFoldDB" id="A0A5E4WFA4"/>
<gene>
    <name evidence="9" type="ORF">PCE31107_03243</name>
</gene>
<keyword evidence="7" id="KW-1006">Bacterial flagellum protein export</keyword>
<evidence type="ECO:0000256" key="6">
    <source>
        <dbReference type="ARBA" id="ARBA00022927"/>
    </source>
</evidence>
<keyword evidence="9" id="KW-0966">Cell projection</keyword>
<keyword evidence="6" id="KW-0653">Protein transport</keyword>
<reference evidence="9 10" key="1">
    <citation type="submission" date="2019-08" db="EMBL/GenBank/DDBJ databases">
        <authorList>
            <person name="Peeters C."/>
        </authorList>
    </citation>
    <scope>NUCLEOTIDE SEQUENCE [LARGE SCALE GENOMIC DNA]</scope>
    <source>
        <strain evidence="9 10">LMG 31107</strain>
    </source>
</reference>
<keyword evidence="4" id="KW-0813">Transport</keyword>
<dbReference type="PANTHER" id="PTHR34982:SF1">
    <property type="entry name" value="FLAGELLAR ASSEMBLY PROTEIN FLIH"/>
    <property type="match status" value="1"/>
</dbReference>
<evidence type="ECO:0000256" key="3">
    <source>
        <dbReference type="ARBA" id="ARBA00016507"/>
    </source>
</evidence>
<dbReference type="Pfam" id="PF02108">
    <property type="entry name" value="FliH"/>
    <property type="match status" value="1"/>
</dbReference>
<dbReference type="PANTHER" id="PTHR34982">
    <property type="entry name" value="YOP PROTEINS TRANSLOCATION PROTEIN L"/>
    <property type="match status" value="1"/>
</dbReference>
<keyword evidence="9" id="KW-0969">Cilium</keyword>
<evidence type="ECO:0000256" key="7">
    <source>
        <dbReference type="ARBA" id="ARBA00023225"/>
    </source>
</evidence>
<evidence type="ECO:0000256" key="1">
    <source>
        <dbReference type="ARBA" id="ARBA00003041"/>
    </source>
</evidence>
<evidence type="ECO:0000256" key="2">
    <source>
        <dbReference type="ARBA" id="ARBA00006602"/>
    </source>
</evidence>
<dbReference type="GO" id="GO:0005829">
    <property type="term" value="C:cytosol"/>
    <property type="evidence" value="ECO:0007669"/>
    <property type="project" value="TreeGrafter"/>
</dbReference>
<dbReference type="Proteomes" id="UP000396788">
    <property type="component" value="Unassembled WGS sequence"/>
</dbReference>
<evidence type="ECO:0000256" key="4">
    <source>
        <dbReference type="ARBA" id="ARBA00022448"/>
    </source>
</evidence>
<name>A0A5E4WFA4_9BURK</name>
<evidence type="ECO:0000313" key="9">
    <source>
        <dbReference type="EMBL" id="VVE22843.1"/>
    </source>
</evidence>
<comment type="similarity">
    <text evidence="2">Belongs to the FliH family.</text>
</comment>
<dbReference type="GO" id="GO:0015031">
    <property type="term" value="P:protein transport"/>
    <property type="evidence" value="ECO:0007669"/>
    <property type="project" value="UniProtKB-KW"/>
</dbReference>
<comment type="function">
    <text evidence="1">Needed for flagellar regrowth and assembly.</text>
</comment>
<evidence type="ECO:0000313" key="10">
    <source>
        <dbReference type="Proteomes" id="UP000396788"/>
    </source>
</evidence>
<dbReference type="InterPro" id="IPR018035">
    <property type="entry name" value="Flagellar_FliH/T3SS_HrpE"/>
</dbReference>
<dbReference type="EMBL" id="CABPRY010000007">
    <property type="protein sequence ID" value="VVE22843.1"/>
    <property type="molecule type" value="Genomic_DNA"/>
</dbReference>
<dbReference type="GO" id="GO:0044781">
    <property type="term" value="P:bacterial-type flagellum organization"/>
    <property type="evidence" value="ECO:0007669"/>
    <property type="project" value="UniProtKB-KW"/>
</dbReference>
<feature type="domain" description="Flagellar assembly protein FliH/Type III secretion system HrpE" evidence="8">
    <location>
        <begin position="88"/>
        <end position="213"/>
    </location>
</feature>
<accession>A0A5E4WFA4</accession>
<organism evidence="9 10">
    <name type="scientific">Pandoraea cepalis</name>
    <dbReference type="NCBI Taxonomy" id="2508294"/>
    <lineage>
        <taxon>Bacteria</taxon>
        <taxon>Pseudomonadati</taxon>
        <taxon>Pseudomonadota</taxon>
        <taxon>Betaproteobacteria</taxon>
        <taxon>Burkholderiales</taxon>
        <taxon>Burkholderiaceae</taxon>
        <taxon>Pandoraea</taxon>
    </lineage>
</organism>
<dbReference type="InterPro" id="IPR051472">
    <property type="entry name" value="T3SS_Stator/FliH"/>
</dbReference>
<proteinExistence type="inferred from homology"/>
<protein>
    <recommendedName>
        <fullName evidence="3">Flagellar assembly protein FliH</fullName>
    </recommendedName>
</protein>
<keyword evidence="5" id="KW-1005">Bacterial flagellum biogenesis</keyword>
<evidence type="ECO:0000256" key="5">
    <source>
        <dbReference type="ARBA" id="ARBA00022795"/>
    </source>
</evidence>
<dbReference type="RefSeq" id="WP_150609766.1">
    <property type="nucleotide sequence ID" value="NZ_CABPRY010000007.1"/>
</dbReference>
<keyword evidence="9" id="KW-0282">Flagellum</keyword>
<evidence type="ECO:0000259" key="8">
    <source>
        <dbReference type="Pfam" id="PF02108"/>
    </source>
</evidence>
<sequence length="246" mass="26368">MKPHRFGTKSDAAAQRGWVPVQPDLETLRAQAYSLGVAHGAAQSRRAVWQEAFDAGRADGEQAAEARLQAFYAARLRDELEVIALPLAALQAAREQVHARLAAGALDVVSEVATRAVQAIVQRELDTAPADIAGIVQRLLAQLGASDHRVTVYVSPDDANVLATRIGGDIADAPSHTDGDRPGWRIVADPSLGRGACRVDADGLWYDAGCDGRQAATHDVVRRRLADWVDACMPAPMLDETPEAQR</sequence>